<dbReference type="AlphaFoldDB" id="A0A834P9X4"/>
<evidence type="ECO:0000256" key="1">
    <source>
        <dbReference type="SAM" id="MobiDB-lite"/>
    </source>
</evidence>
<evidence type="ECO:0000313" key="3">
    <source>
        <dbReference type="Proteomes" id="UP000600918"/>
    </source>
</evidence>
<evidence type="ECO:0000313" key="2">
    <source>
        <dbReference type="EMBL" id="KAF7434175.1"/>
    </source>
</evidence>
<organism evidence="2 3">
    <name type="scientific">Vespula pensylvanica</name>
    <name type="common">Western yellow jacket</name>
    <name type="synonym">Wasp</name>
    <dbReference type="NCBI Taxonomy" id="30213"/>
    <lineage>
        <taxon>Eukaryota</taxon>
        <taxon>Metazoa</taxon>
        <taxon>Ecdysozoa</taxon>
        <taxon>Arthropoda</taxon>
        <taxon>Hexapoda</taxon>
        <taxon>Insecta</taxon>
        <taxon>Pterygota</taxon>
        <taxon>Neoptera</taxon>
        <taxon>Endopterygota</taxon>
        <taxon>Hymenoptera</taxon>
        <taxon>Apocrita</taxon>
        <taxon>Aculeata</taxon>
        <taxon>Vespoidea</taxon>
        <taxon>Vespidae</taxon>
        <taxon>Vespinae</taxon>
        <taxon>Vespula</taxon>
    </lineage>
</organism>
<feature type="region of interest" description="Disordered" evidence="1">
    <location>
        <begin position="143"/>
        <end position="164"/>
    </location>
</feature>
<sequence>MPMFSWDGLNRLPPNESEFKASDDGHMTMIKIQRSFPLRVDNRVYRNLTVRNQMCRTFRDVAEHAGSFRDAERSVSVRKTARTLNYCLVIVADIMRQQYEIDEPKKKIRQRRSDNECYCKKQENTKESQYFYPSTTSLIDHSSVHSSQSRRISEEVENSREKTIDRRSTTIDFDIELSDKQISKTNDLESPLFTPDTQSAIENAEKILEEVQHKITEATWLYSKTETKRRVKKKERYTDYLEPPLEDEKEEVLYIRELVSSKLKEIDHGETESNSERDEILTKKITEKRDKRIARLLEPKFRIAKRCSSDILYRQRNRYCCVPYEQVELHNSENTISKKNETTKDDRVDDNKRKIKTLTIQNGPPLNIKRELTKQNLGYVNISPDASFVHNNSNVNIYEFRHESCINNKSLKDNNTNEPRMKETIDEIDESSKNRSINKKFRIRKNQDEIEKDITRYKSISKDEDDSYSKDLIDERRNDLSSEREINNGREENKDRENVSKHLPRTGVDCFLSNGEPNSSSSYSDRIKRIPLNNREIVIKSVNPYADTAMSKRFIKEFEKKDTSKFHNDDGNDEHDDRDDEADDENVSNYRERIGRNPSETSLDNIKEIEEDNIKILKKNKRTEHEKTFKMIHKHDLQRHQEKKLYNKIEERFENIFQKYSLKNNSSYKSKDERRNISDNSTQDSDNSNFNEIELNPPSIEDFNDIFFLYDKMIESISKGEKKLEEMLEEFQLKLSTQSHNTKLPNNTDVTRCNLIALKSDDTKLMKLNPSELVYKHKESDESTLSLSNEAIIVIPKEDKLQTNPCITKDYSSFANKLCNLREETSKILTYSLEQKQNDKSIDKIITLDKFNLSSIELNVENIPDVENKTLDICSNNGKVTACVPLSTNYRSNNIDVLEDLQKNDESNRTSFDNEALLLPRTSKCLLERQDQFVDHLSLEKKINFERSIVNSLSNVEYNPLMLQELIKHLQMLSNAYNHDIPTILQKLFTDTMNRESDLILDFLSIQKHDYENEKSCSLKAVVQESECKVQDDVISNTSSLNNPMQYNQKSVEIYPLNTMEIKDSKSSIDELKQNEVLEKSTQYDISHEQDILECEDQIVKDIYFDKKIEGQVSDRKSEVEEYPSKQKRENYSNSTKLDFTINDNTDKNDKSSDINMIASNPHLPTKVIDKLSEGEDFSNTSDANIENIPVTHITTTSSETSHSEGELYLPNSCSYSLGEVRVMKNSAAICNRALVSNSTLTYLCDTTSLLHYSSGEF</sequence>
<feature type="region of interest" description="Disordered" evidence="1">
    <location>
        <begin position="563"/>
        <end position="602"/>
    </location>
</feature>
<keyword evidence="3" id="KW-1185">Reference proteome</keyword>
<dbReference type="Proteomes" id="UP000600918">
    <property type="component" value="Unassembled WGS sequence"/>
</dbReference>
<dbReference type="EMBL" id="JACSDY010000002">
    <property type="protein sequence ID" value="KAF7434175.1"/>
    <property type="molecule type" value="Genomic_DNA"/>
</dbReference>
<feature type="region of interest" description="Disordered" evidence="1">
    <location>
        <begin position="667"/>
        <end position="696"/>
    </location>
</feature>
<feature type="region of interest" description="Disordered" evidence="1">
    <location>
        <begin position="465"/>
        <end position="525"/>
    </location>
</feature>
<proteinExistence type="predicted"/>
<feature type="compositionally biased region" description="Basic and acidic residues" evidence="1">
    <location>
        <begin position="465"/>
        <end position="500"/>
    </location>
</feature>
<gene>
    <name evidence="2" type="ORF">H0235_002366</name>
</gene>
<name>A0A834P9X4_VESPE</name>
<accession>A0A834P9X4</accession>
<reference evidence="2" key="1">
    <citation type="journal article" date="2020" name="G3 (Bethesda)">
        <title>High-Quality Assemblies for Three Invasive Social Wasps from the &lt;i&gt;Vespula&lt;/i&gt; Genus.</title>
        <authorList>
            <person name="Harrop T.W.R."/>
            <person name="Guhlin J."/>
            <person name="McLaughlin G.M."/>
            <person name="Permina E."/>
            <person name="Stockwell P."/>
            <person name="Gilligan J."/>
            <person name="Le Lec M.F."/>
            <person name="Gruber M.A.M."/>
            <person name="Quinn O."/>
            <person name="Lovegrove M."/>
            <person name="Duncan E.J."/>
            <person name="Remnant E.J."/>
            <person name="Van Eeckhoven J."/>
            <person name="Graham B."/>
            <person name="Knapp R.A."/>
            <person name="Langford K.W."/>
            <person name="Kronenberg Z."/>
            <person name="Press M.O."/>
            <person name="Eacker S.M."/>
            <person name="Wilson-Rankin E.E."/>
            <person name="Purcell J."/>
            <person name="Lester P.J."/>
            <person name="Dearden P.K."/>
        </authorList>
    </citation>
    <scope>NUCLEOTIDE SEQUENCE</scope>
    <source>
        <strain evidence="2">Volc-1</strain>
    </source>
</reference>
<feature type="compositionally biased region" description="Low complexity" evidence="1">
    <location>
        <begin position="678"/>
        <end position="691"/>
    </location>
</feature>
<feature type="compositionally biased region" description="Basic and acidic residues" evidence="1">
    <location>
        <begin position="151"/>
        <end position="164"/>
    </location>
</feature>
<protein>
    <submittedName>
        <fullName evidence="2">Uncharacterized protein</fullName>
    </submittedName>
</protein>
<feature type="compositionally biased region" description="Acidic residues" evidence="1">
    <location>
        <begin position="571"/>
        <end position="586"/>
    </location>
</feature>
<comment type="caution">
    <text evidence="2">The sequence shown here is derived from an EMBL/GenBank/DDBJ whole genome shotgun (WGS) entry which is preliminary data.</text>
</comment>